<feature type="signal peptide" evidence="1">
    <location>
        <begin position="1"/>
        <end position="31"/>
    </location>
</feature>
<evidence type="ECO:0000313" key="2">
    <source>
        <dbReference type="EMBL" id="GED99503.1"/>
    </source>
</evidence>
<organism evidence="2 3">
    <name type="scientific">Gordonia crocea</name>
    <dbReference type="NCBI Taxonomy" id="589162"/>
    <lineage>
        <taxon>Bacteria</taxon>
        <taxon>Bacillati</taxon>
        <taxon>Actinomycetota</taxon>
        <taxon>Actinomycetes</taxon>
        <taxon>Mycobacteriales</taxon>
        <taxon>Gordoniaceae</taxon>
        <taxon>Gordonia</taxon>
    </lineage>
</organism>
<evidence type="ECO:0000256" key="1">
    <source>
        <dbReference type="SAM" id="SignalP"/>
    </source>
</evidence>
<sequence>MIGETRAVRRLLVGAQAAALLLLGTVSPSHAQSRHSDVTCSDQIIQGVFRNVTVSPGHWCLVQHSLVTGSVTSVRASTFGLITSTVLGSVAVTHTTLHPNKAAFFGLGTANGICSSTIRGDLTITDSGPDAPWDVSSTNYPTLGNFSTCVSQISVGGNLDFLRNHSAANQVAGAVVGGSLTCLGNRGFVGGKILPAYPNKVARTASGQCEHNSVGAHNTTKIVPGVPHFTTIVDRGDRVPSQTQWLQLVAQNYRIDPQ</sequence>
<dbReference type="AlphaFoldDB" id="A0A7I9V2V7"/>
<comment type="caution">
    <text evidence="2">The sequence shown here is derived from an EMBL/GenBank/DDBJ whole genome shotgun (WGS) entry which is preliminary data.</text>
</comment>
<name>A0A7I9V2V7_9ACTN</name>
<gene>
    <name evidence="2" type="ORF">nbrc107697_35420</name>
</gene>
<protein>
    <submittedName>
        <fullName evidence="2">Uncharacterized protein</fullName>
    </submittedName>
</protein>
<feature type="chain" id="PRO_5029531711" evidence="1">
    <location>
        <begin position="32"/>
        <end position="258"/>
    </location>
</feature>
<dbReference type="EMBL" id="BJOU01000019">
    <property type="protein sequence ID" value="GED99503.1"/>
    <property type="molecule type" value="Genomic_DNA"/>
</dbReference>
<keyword evidence="3" id="KW-1185">Reference proteome</keyword>
<proteinExistence type="predicted"/>
<evidence type="ECO:0000313" key="3">
    <source>
        <dbReference type="Proteomes" id="UP000444980"/>
    </source>
</evidence>
<keyword evidence="1" id="KW-0732">Signal</keyword>
<dbReference type="Proteomes" id="UP000444980">
    <property type="component" value="Unassembled WGS sequence"/>
</dbReference>
<accession>A0A7I9V2V7</accession>
<reference evidence="3" key="1">
    <citation type="submission" date="2019-06" db="EMBL/GenBank/DDBJ databases">
        <title>Gordonia isolated from sludge of a wastewater treatment plant.</title>
        <authorList>
            <person name="Tamura T."/>
            <person name="Aoyama K."/>
            <person name="Kang Y."/>
            <person name="Saito S."/>
            <person name="Akiyama N."/>
            <person name="Yazawa K."/>
            <person name="Gonoi T."/>
            <person name="Mikami Y."/>
        </authorList>
    </citation>
    <scope>NUCLEOTIDE SEQUENCE [LARGE SCALE GENOMIC DNA]</scope>
    <source>
        <strain evidence="3">NBRC 107697</strain>
    </source>
</reference>